<dbReference type="InterPro" id="IPR036187">
    <property type="entry name" value="DNA_mismatch_repair_MutS_sf"/>
</dbReference>
<dbReference type="SUPFAM" id="SSF48334">
    <property type="entry name" value="DNA repair protein MutS, domain III"/>
    <property type="match status" value="1"/>
</dbReference>
<comment type="function">
    <text evidence="7">Endonuclease that is involved in the suppression of homologous recombination and thus may have a key role in the control of bacterial genetic diversity.</text>
</comment>
<dbReference type="SUPFAM" id="SSF160443">
    <property type="entry name" value="SMR domain-like"/>
    <property type="match status" value="1"/>
</dbReference>
<proteinExistence type="inferred from homology"/>
<dbReference type="PROSITE" id="PS00486">
    <property type="entry name" value="DNA_MISMATCH_REPAIR_2"/>
    <property type="match status" value="1"/>
</dbReference>
<dbReference type="AlphaFoldDB" id="A0A5R9FF07"/>
<organism evidence="10 11">
    <name type="scientific">Exobacillus caeni</name>
    <dbReference type="NCBI Taxonomy" id="2574798"/>
    <lineage>
        <taxon>Bacteria</taxon>
        <taxon>Bacillati</taxon>
        <taxon>Bacillota</taxon>
        <taxon>Bacilli</taxon>
        <taxon>Bacillales</taxon>
        <taxon>Guptibacillaceae</taxon>
        <taxon>Exobacillus</taxon>
    </lineage>
</organism>
<dbReference type="Pfam" id="PF00488">
    <property type="entry name" value="MutS_V"/>
    <property type="match status" value="1"/>
</dbReference>
<evidence type="ECO:0000256" key="5">
    <source>
        <dbReference type="ARBA" id="ARBA00022884"/>
    </source>
</evidence>
<dbReference type="Gene3D" id="3.40.50.300">
    <property type="entry name" value="P-loop containing nucleotide triphosphate hydrolases"/>
    <property type="match status" value="1"/>
</dbReference>
<keyword evidence="7 10" id="KW-0255">Endonuclease</keyword>
<gene>
    <name evidence="7" type="primary">mutS2</name>
    <name evidence="7" type="synonym">rqcU</name>
    <name evidence="10" type="ORF">FCL54_02355</name>
</gene>
<dbReference type="Gene3D" id="3.30.1370.110">
    <property type="match status" value="1"/>
</dbReference>
<dbReference type="SMART" id="SM00534">
    <property type="entry name" value="MUTSac"/>
    <property type="match status" value="1"/>
</dbReference>
<dbReference type="RefSeq" id="WP_138122758.1">
    <property type="nucleotide sequence ID" value="NZ_SWLG01000001.1"/>
</dbReference>
<dbReference type="GO" id="GO:0045910">
    <property type="term" value="P:negative regulation of DNA recombination"/>
    <property type="evidence" value="ECO:0007669"/>
    <property type="project" value="InterPro"/>
</dbReference>
<dbReference type="InterPro" id="IPR045076">
    <property type="entry name" value="MutS"/>
</dbReference>
<dbReference type="HAMAP" id="MF_00092">
    <property type="entry name" value="MutS2"/>
    <property type="match status" value="1"/>
</dbReference>
<keyword evidence="4 7" id="KW-0067">ATP-binding</keyword>
<keyword evidence="3 7" id="KW-0378">Hydrolase</keyword>
<dbReference type="PROSITE" id="PS50828">
    <property type="entry name" value="SMR"/>
    <property type="match status" value="1"/>
</dbReference>
<dbReference type="GO" id="GO:0043023">
    <property type="term" value="F:ribosomal large subunit binding"/>
    <property type="evidence" value="ECO:0007669"/>
    <property type="project" value="UniProtKB-UniRule"/>
</dbReference>
<evidence type="ECO:0000256" key="6">
    <source>
        <dbReference type="ARBA" id="ARBA00023125"/>
    </source>
</evidence>
<dbReference type="GO" id="GO:0005524">
    <property type="term" value="F:ATP binding"/>
    <property type="evidence" value="ECO:0007669"/>
    <property type="project" value="UniProtKB-UniRule"/>
</dbReference>
<dbReference type="InterPro" id="IPR036063">
    <property type="entry name" value="Smr_dom_sf"/>
</dbReference>
<dbReference type="InterPro" id="IPR007696">
    <property type="entry name" value="DNA_mismatch_repair_MutS_core"/>
</dbReference>
<comment type="similarity">
    <text evidence="7">Belongs to the DNA mismatch repair MutS family. MutS2 subfamily.</text>
</comment>
<evidence type="ECO:0000259" key="9">
    <source>
        <dbReference type="PROSITE" id="PS50828"/>
    </source>
</evidence>
<keyword evidence="2 7" id="KW-0547">Nucleotide-binding</keyword>
<dbReference type="InterPro" id="IPR005747">
    <property type="entry name" value="MutS2"/>
</dbReference>
<dbReference type="GO" id="GO:0140664">
    <property type="term" value="F:ATP-dependent DNA damage sensor activity"/>
    <property type="evidence" value="ECO:0007669"/>
    <property type="project" value="InterPro"/>
</dbReference>
<dbReference type="SMART" id="SM00463">
    <property type="entry name" value="SMR"/>
    <property type="match status" value="1"/>
</dbReference>
<dbReference type="SUPFAM" id="SSF52540">
    <property type="entry name" value="P-loop containing nucleoside triphosphate hydrolases"/>
    <property type="match status" value="1"/>
</dbReference>
<keyword evidence="11" id="KW-1185">Reference proteome</keyword>
<name>A0A5R9FF07_9BACL</name>
<dbReference type="GO" id="GO:0019843">
    <property type="term" value="F:rRNA binding"/>
    <property type="evidence" value="ECO:0007669"/>
    <property type="project" value="UniProtKB-UniRule"/>
</dbReference>
<dbReference type="InterPro" id="IPR002625">
    <property type="entry name" value="Smr_dom"/>
</dbReference>
<dbReference type="CDD" id="cd06503">
    <property type="entry name" value="ATP-synt_Fo_b"/>
    <property type="match status" value="1"/>
</dbReference>
<feature type="coiled-coil region" evidence="8">
    <location>
        <begin position="526"/>
        <end position="600"/>
    </location>
</feature>
<feature type="binding site" evidence="7">
    <location>
        <begin position="335"/>
        <end position="342"/>
    </location>
    <ligand>
        <name>ATP</name>
        <dbReference type="ChEBI" id="CHEBI:30616"/>
    </ligand>
</feature>
<dbReference type="InterPro" id="IPR046893">
    <property type="entry name" value="MSSS"/>
</dbReference>
<dbReference type="PIRSF" id="PIRSF005814">
    <property type="entry name" value="MutS_YshD"/>
    <property type="match status" value="1"/>
</dbReference>
<dbReference type="PANTHER" id="PTHR48466:SF2">
    <property type="entry name" value="OS10G0509000 PROTEIN"/>
    <property type="match status" value="1"/>
</dbReference>
<dbReference type="GO" id="GO:0016887">
    <property type="term" value="F:ATP hydrolysis activity"/>
    <property type="evidence" value="ECO:0007669"/>
    <property type="project" value="InterPro"/>
</dbReference>
<dbReference type="InterPro" id="IPR027417">
    <property type="entry name" value="P-loop_NTPase"/>
</dbReference>
<comment type="function">
    <text evidence="7">Acts as a ribosome collision sensor, splitting the ribosome into its 2 subunits. Detects stalled/collided 70S ribosomes which it binds and splits by an ATP-hydrolysis driven conformational change. Acts upstream of the ribosome quality control system (RQC), a ribosome-associated complex that mediates the extraction of incompletely synthesized nascent chains from stalled ribosomes and their subsequent degradation. Probably generates substrates for RQC.</text>
</comment>
<evidence type="ECO:0000256" key="4">
    <source>
        <dbReference type="ARBA" id="ARBA00022840"/>
    </source>
</evidence>
<dbReference type="CDD" id="cd03280">
    <property type="entry name" value="ABC_MutS2"/>
    <property type="match status" value="1"/>
</dbReference>
<dbReference type="GO" id="GO:0030983">
    <property type="term" value="F:mismatched DNA binding"/>
    <property type="evidence" value="ECO:0007669"/>
    <property type="project" value="InterPro"/>
</dbReference>
<evidence type="ECO:0000313" key="10">
    <source>
        <dbReference type="EMBL" id="TLS39174.1"/>
    </source>
</evidence>
<keyword evidence="1 7" id="KW-0699">rRNA-binding</keyword>
<reference evidence="10 11" key="1">
    <citation type="submission" date="2019-04" db="EMBL/GenBank/DDBJ databases">
        <title>Bacillus caeni sp. nov., a bacterium isolated from mangrove sediment.</title>
        <authorList>
            <person name="Huang H."/>
            <person name="Mo K."/>
            <person name="Hu Y."/>
        </authorList>
    </citation>
    <scope>NUCLEOTIDE SEQUENCE [LARGE SCALE GENOMIC DNA]</scope>
    <source>
        <strain evidence="10 11">HB172195</strain>
    </source>
</reference>
<dbReference type="NCBIfam" id="TIGR01069">
    <property type="entry name" value="mutS2"/>
    <property type="match status" value="1"/>
</dbReference>
<keyword evidence="6 7" id="KW-0238">DNA-binding</keyword>
<protein>
    <recommendedName>
        <fullName evidence="7">Endonuclease MutS2</fullName>
        <ecNumber evidence="7">3.1.-.-</ecNumber>
    </recommendedName>
    <alternativeName>
        <fullName evidence="7">Ribosome-associated protein quality control-upstream factor</fullName>
        <shortName evidence="7">RQC-upstream factor</shortName>
        <shortName evidence="7">RqcU</shortName>
        <ecNumber evidence="7">3.6.4.-</ecNumber>
    </alternativeName>
</protein>
<dbReference type="EMBL" id="SWLG01000001">
    <property type="protein sequence ID" value="TLS39174.1"/>
    <property type="molecule type" value="Genomic_DNA"/>
</dbReference>
<dbReference type="GO" id="GO:0004519">
    <property type="term" value="F:endonuclease activity"/>
    <property type="evidence" value="ECO:0007669"/>
    <property type="project" value="UniProtKB-UniRule"/>
</dbReference>
<dbReference type="FunFam" id="3.40.50.300:FF:000830">
    <property type="entry name" value="Endonuclease MutS2"/>
    <property type="match status" value="1"/>
</dbReference>
<dbReference type="EC" id="3.1.-.-" evidence="7"/>
<sequence length="787" mass="87834">MNKRVLRLLEYQKIKEMLSAHTASSLGKQKIEELIPHVELDEVNHGLNSTEEARKVLRLKGQAPLGGIRDIRASLKRAEIGGMLNPDELLDISSTIYGGRRFKTFIENMVEDGVELPILDSYVSEIEPETELEREIAYSIDQDGEVMDSASDALSKIRGQLKSHESRVREKLESMIRSSSTRKMLSDALITIRNDRFVIPVKQEYRGAFGGMVHDQSSSGATLFIEPQSVVTINNQIRELRIKEKHEIDKILTALTGRVAESAEVLYHNVKMLSEIDFIVAKALFAQTLNATKPIMNNEGKVGLKSARHPLLPADEVVPTTLELGKSFSSLVITGPNTGGKTVTLKTLGLLTLMAQSGMHIPAEEESEMAVFRAVHADIGDEQSIEQNLSTFSSHMTNIVEILKHVDSNSLVLFDELGAGTDPQEGAALAISILDYVYKSGAKIIATTHYSELKAYAYNREGVMNASVEFDVETLRPTYRLLIGVPGRSNAFEISRRLGLSEEIIGDAKSQISSETNKVDKMISSLEESQKQAALDKEDAIQLRKQAEELKRDLEQGLERFQKERDRMLEQAENEAAREVEKAKEKARKIIDELRSYQLKQGNVKEHQLIDAKKRLEETTPELRKKDANAAKKKKKAQSVELKPGDEVKVITFDQKGHIVEKVGKNEYQVQIGIMKMNVKEADLERIKSKPEIETKPIVTVRGSNAHVKTELDLRGKRYEDAQIEVERYLDDALLAGYHQVSIIHGKGTGALRKGVHELLQKHPRVKSTRMGGMNEGGGGVTVVELK</sequence>
<keyword evidence="8" id="KW-0175">Coiled coil</keyword>
<dbReference type="PANTHER" id="PTHR48466">
    <property type="entry name" value="OS10G0509000 PROTEIN-RELATED"/>
    <property type="match status" value="1"/>
</dbReference>
<evidence type="ECO:0000256" key="3">
    <source>
        <dbReference type="ARBA" id="ARBA00022801"/>
    </source>
</evidence>
<dbReference type="SMART" id="SM00533">
    <property type="entry name" value="MUTSd"/>
    <property type="match status" value="1"/>
</dbReference>
<evidence type="ECO:0000256" key="8">
    <source>
        <dbReference type="SAM" id="Coils"/>
    </source>
</evidence>
<feature type="domain" description="Smr" evidence="9">
    <location>
        <begin position="712"/>
        <end position="787"/>
    </location>
</feature>
<dbReference type="Proteomes" id="UP000308230">
    <property type="component" value="Unassembled WGS sequence"/>
</dbReference>
<accession>A0A5R9FF07</accession>
<dbReference type="Pfam" id="PF01713">
    <property type="entry name" value="Smr"/>
    <property type="match status" value="1"/>
</dbReference>
<comment type="subunit">
    <text evidence="7">Homodimer. Binds to stalled ribosomes, contacting rRNA.</text>
</comment>
<dbReference type="OrthoDB" id="9808166at2"/>
<evidence type="ECO:0000313" key="11">
    <source>
        <dbReference type="Proteomes" id="UP000308230"/>
    </source>
</evidence>
<evidence type="ECO:0000256" key="7">
    <source>
        <dbReference type="HAMAP-Rule" id="MF_00092"/>
    </source>
</evidence>
<keyword evidence="7" id="KW-0540">Nuclease</keyword>
<keyword evidence="5 7" id="KW-0694">RNA-binding</keyword>
<dbReference type="Pfam" id="PF20297">
    <property type="entry name" value="MSSS"/>
    <property type="match status" value="1"/>
</dbReference>
<evidence type="ECO:0000256" key="1">
    <source>
        <dbReference type="ARBA" id="ARBA00022730"/>
    </source>
</evidence>
<dbReference type="GO" id="GO:0072344">
    <property type="term" value="P:rescue of stalled ribosome"/>
    <property type="evidence" value="ECO:0007669"/>
    <property type="project" value="UniProtKB-UniRule"/>
</dbReference>
<dbReference type="EC" id="3.6.4.-" evidence="7"/>
<dbReference type="GO" id="GO:0006298">
    <property type="term" value="P:mismatch repair"/>
    <property type="evidence" value="ECO:0007669"/>
    <property type="project" value="InterPro"/>
</dbReference>
<dbReference type="InterPro" id="IPR000432">
    <property type="entry name" value="DNA_mismatch_repair_MutS_C"/>
</dbReference>
<evidence type="ECO:0000256" key="2">
    <source>
        <dbReference type="ARBA" id="ARBA00022741"/>
    </source>
</evidence>
<comment type="caution">
    <text evidence="10">The sequence shown here is derived from an EMBL/GenBank/DDBJ whole genome shotgun (WGS) entry which is preliminary data.</text>
</comment>